<dbReference type="EMBL" id="CM056811">
    <property type="protein sequence ID" value="KAJ8638200.1"/>
    <property type="molecule type" value="Genomic_DNA"/>
</dbReference>
<keyword evidence="2" id="KW-1185">Reference proteome</keyword>
<name>A0ACC2LXW1_PERAE</name>
<proteinExistence type="predicted"/>
<dbReference type="Proteomes" id="UP001234297">
    <property type="component" value="Chromosome 3"/>
</dbReference>
<gene>
    <name evidence="1" type="ORF">MRB53_012467</name>
</gene>
<comment type="caution">
    <text evidence="1">The sequence shown here is derived from an EMBL/GenBank/DDBJ whole genome shotgun (WGS) entry which is preliminary data.</text>
</comment>
<sequence>MIKGFSDISRRILASVVSATSMDNGIVDVVSSSLCARLTACSLCLASLSSSLTESVCSMNLSNHVSVGPAITRRPVSWILEETESAGNKSIITGYQGTDIYFLRLALNASRGPSKLSIWLNTLVPRWMGSDRLRK</sequence>
<accession>A0ACC2LXW1</accession>
<evidence type="ECO:0000313" key="2">
    <source>
        <dbReference type="Proteomes" id="UP001234297"/>
    </source>
</evidence>
<reference evidence="1 2" key="1">
    <citation type="journal article" date="2022" name="Hortic Res">
        <title>A haplotype resolved chromosomal level avocado genome allows analysis of novel avocado genes.</title>
        <authorList>
            <person name="Nath O."/>
            <person name="Fletcher S.J."/>
            <person name="Hayward A."/>
            <person name="Shaw L.M."/>
            <person name="Masouleh A.K."/>
            <person name="Furtado A."/>
            <person name="Henry R.J."/>
            <person name="Mitter N."/>
        </authorList>
    </citation>
    <scope>NUCLEOTIDE SEQUENCE [LARGE SCALE GENOMIC DNA]</scope>
    <source>
        <strain evidence="2">cv. Hass</strain>
    </source>
</reference>
<organism evidence="1 2">
    <name type="scientific">Persea americana</name>
    <name type="common">Avocado</name>
    <dbReference type="NCBI Taxonomy" id="3435"/>
    <lineage>
        <taxon>Eukaryota</taxon>
        <taxon>Viridiplantae</taxon>
        <taxon>Streptophyta</taxon>
        <taxon>Embryophyta</taxon>
        <taxon>Tracheophyta</taxon>
        <taxon>Spermatophyta</taxon>
        <taxon>Magnoliopsida</taxon>
        <taxon>Magnoliidae</taxon>
        <taxon>Laurales</taxon>
        <taxon>Lauraceae</taxon>
        <taxon>Persea</taxon>
    </lineage>
</organism>
<evidence type="ECO:0000313" key="1">
    <source>
        <dbReference type="EMBL" id="KAJ8638200.1"/>
    </source>
</evidence>
<protein>
    <submittedName>
        <fullName evidence="1">Uncharacterized protein</fullName>
    </submittedName>
</protein>